<dbReference type="Proteomes" id="UP000319700">
    <property type="component" value="Unassembled WGS sequence"/>
</dbReference>
<dbReference type="Pfam" id="PF14028">
    <property type="entry name" value="Lant_dehydr_C"/>
    <property type="match status" value="1"/>
</dbReference>
<reference evidence="2 3" key="1">
    <citation type="journal article" date="2019" name="Environ. Microbiol.">
        <title>Species interactions and distinct microbial communities in high Arctic permafrost affected cryosols are associated with the CH4 and CO2 gas fluxes.</title>
        <authorList>
            <person name="Altshuler I."/>
            <person name="Hamel J."/>
            <person name="Turney S."/>
            <person name="Magnuson E."/>
            <person name="Levesque R."/>
            <person name="Greer C."/>
            <person name="Whyte L.G."/>
        </authorList>
    </citation>
    <scope>NUCLEOTIDE SEQUENCE [LARGE SCALE GENOMIC DNA]</scope>
    <source>
        <strain evidence="2 3">42</strain>
    </source>
</reference>
<organism evidence="2 3">
    <name type="scientific">Flavobacterium pectinovorum</name>
    <dbReference type="NCBI Taxonomy" id="29533"/>
    <lineage>
        <taxon>Bacteria</taxon>
        <taxon>Pseudomonadati</taxon>
        <taxon>Bacteroidota</taxon>
        <taxon>Flavobacteriia</taxon>
        <taxon>Flavobacteriales</taxon>
        <taxon>Flavobacteriaceae</taxon>
        <taxon>Flavobacterium</taxon>
    </lineage>
</organism>
<dbReference type="InterPro" id="IPR023809">
    <property type="entry name" value="Thiopep_bacteriocin_synth_dom"/>
</dbReference>
<dbReference type="RefSeq" id="WP_140506586.1">
    <property type="nucleotide sequence ID" value="NZ_RCZH01000006.1"/>
</dbReference>
<evidence type="ECO:0000313" key="3">
    <source>
        <dbReference type="Proteomes" id="UP000319700"/>
    </source>
</evidence>
<dbReference type="OrthoDB" id="1273722at2"/>
<dbReference type="EMBL" id="RCZH01000006">
    <property type="protein sequence ID" value="TPG40749.1"/>
    <property type="molecule type" value="Genomic_DNA"/>
</dbReference>
<name>A0A502EVF6_9FLAO</name>
<comment type="caution">
    <text evidence="2">The sequence shown here is derived from an EMBL/GenBank/DDBJ whole genome shotgun (WGS) entry which is preliminary data.</text>
</comment>
<feature type="domain" description="Thiopeptide-type bacteriocin biosynthesis" evidence="1">
    <location>
        <begin position="18"/>
        <end position="284"/>
    </location>
</feature>
<evidence type="ECO:0000313" key="2">
    <source>
        <dbReference type="EMBL" id="TPG40749.1"/>
    </source>
</evidence>
<evidence type="ECO:0000259" key="1">
    <source>
        <dbReference type="Pfam" id="PF14028"/>
    </source>
</evidence>
<accession>A0A502EVF6</accession>
<dbReference type="AlphaFoldDB" id="A0A502EVF6"/>
<sequence length="302" mass="36502">MKNISLEPKRLFIVGSEWLYFNIYIGPQTSDKFLISILNPLSSQLIEENVIDKWFYIRYKDEWGQHLRARFHLFDVKNVSEVIFRFHDLIMPFLENKLISNITINTYKRELERYGINTIEEFETLFFINSKLILKIIELTEDSQENRWLYGMRSIDTFLDLWNFDTDQKKGLLESLKTSFGKEFGIDKEIRKQLSKKYRDNKSKIENLFSDTNEELDNILKVFKVESKPYVDAIFQKIEIKDSDETFLINDLLSSYIHMHCNRLFQSKQRRHEWILYDLLFEYYYSKSARYKNTITMKLVNN</sequence>
<dbReference type="NCBIfam" id="TIGR03891">
    <property type="entry name" value="thiopep_ocin"/>
    <property type="match status" value="1"/>
</dbReference>
<gene>
    <name evidence="2" type="ORF">EAH81_10405</name>
</gene>
<keyword evidence="3" id="KW-1185">Reference proteome</keyword>
<protein>
    <recommendedName>
        <fullName evidence="1">Thiopeptide-type bacteriocin biosynthesis domain-containing protein</fullName>
    </recommendedName>
</protein>
<proteinExistence type="predicted"/>